<keyword evidence="5" id="KW-0472">Membrane</keyword>
<accession>A0A0G2E5K3</accession>
<evidence type="ECO:0000313" key="7">
    <source>
        <dbReference type="Proteomes" id="UP000034182"/>
    </source>
</evidence>
<dbReference type="GO" id="GO:0031505">
    <property type="term" value="P:fungal-type cell wall organization"/>
    <property type="evidence" value="ECO:0007669"/>
    <property type="project" value="TreeGrafter"/>
</dbReference>
<dbReference type="GO" id="GO:0009986">
    <property type="term" value="C:cell surface"/>
    <property type="evidence" value="ECO:0007669"/>
    <property type="project" value="TreeGrafter"/>
</dbReference>
<sequence>MVAKDMEGAFELHGIEEIQGNLVINGATKLDRIDLGDLQKVDGLHISNIRVDRDGMSWPKLHTAKRINWFHLQLFDGRGSNNPKITGVENLNLYNTTINDLSDVFDIEAGRYIFVAGNANMENVTLPNLKSVGIALEIFDNAPSATISFPELEAAESIVVSQIGRGAGGAEATTSPSSSLDLPKLVEVHKDFTIGDSPGLAAVNAPALARVHGDLKVVNNSRLRTMPFESLSSVDGDLLYNGSFDALSGQVEHTIGAVRYETDRGFSCRRYYGSTYSYQGGYSCTSASGSYYDTVRIIAAAAALNPWNTPTPTPIPTPTPAARSHPHKKKDHLEWWAILILCLLVAAFVGATVGFELRRQRRIKATLAAARRKNRVNLATANNVGAPLPPPPPPAYRPRESGDEVVVVFDDDDADEIVPPSAAAMAPPPKYEEVVDRDAEKEALEREIRGGN</sequence>
<dbReference type="AlphaFoldDB" id="A0A0G2E5K3"/>
<comment type="caution">
    <text evidence="6">The sequence shown here is derived from an EMBL/GenBank/DDBJ whole genome shotgun (WGS) entry which is preliminary data.</text>
</comment>
<evidence type="ECO:0000256" key="3">
    <source>
        <dbReference type="ARBA" id="ARBA00023180"/>
    </source>
</evidence>
<dbReference type="GO" id="GO:0005886">
    <property type="term" value="C:plasma membrane"/>
    <property type="evidence" value="ECO:0007669"/>
    <property type="project" value="TreeGrafter"/>
</dbReference>
<reference evidence="6 7" key="1">
    <citation type="submission" date="2015-03" db="EMBL/GenBank/DDBJ databases">
        <authorList>
            <person name="Morales-Cruz A."/>
            <person name="Amrine K.C."/>
            <person name="Cantu D."/>
        </authorList>
    </citation>
    <scope>NUCLEOTIDE SEQUENCE [LARGE SCALE GENOMIC DNA]</scope>
    <source>
        <strain evidence="6">DS831</strain>
    </source>
</reference>
<dbReference type="PANTHER" id="PTHR31018:SF3">
    <property type="entry name" value="RECEPTOR PROTEIN-TYROSINE KINASE"/>
    <property type="match status" value="1"/>
</dbReference>
<keyword evidence="5" id="KW-0812">Transmembrane</keyword>
<comment type="subcellular location">
    <subcellularLocation>
        <location evidence="1">Cell envelope</location>
    </subcellularLocation>
</comment>
<evidence type="ECO:0000256" key="1">
    <source>
        <dbReference type="ARBA" id="ARBA00004196"/>
    </source>
</evidence>
<feature type="transmembrane region" description="Helical" evidence="5">
    <location>
        <begin position="335"/>
        <end position="355"/>
    </location>
</feature>
<keyword evidence="2" id="KW-0732">Signal</keyword>
<organism evidence="6 7">
    <name type="scientific">Diplodia seriata</name>
    <dbReference type="NCBI Taxonomy" id="420778"/>
    <lineage>
        <taxon>Eukaryota</taxon>
        <taxon>Fungi</taxon>
        <taxon>Dikarya</taxon>
        <taxon>Ascomycota</taxon>
        <taxon>Pezizomycotina</taxon>
        <taxon>Dothideomycetes</taxon>
        <taxon>Dothideomycetes incertae sedis</taxon>
        <taxon>Botryosphaeriales</taxon>
        <taxon>Botryosphaeriaceae</taxon>
        <taxon>Diplodia</taxon>
    </lineage>
</organism>
<evidence type="ECO:0000256" key="4">
    <source>
        <dbReference type="SAM" id="MobiDB-lite"/>
    </source>
</evidence>
<dbReference type="Proteomes" id="UP000034182">
    <property type="component" value="Unassembled WGS sequence"/>
</dbReference>
<feature type="region of interest" description="Disordered" evidence="4">
    <location>
        <begin position="381"/>
        <end position="400"/>
    </location>
</feature>
<keyword evidence="5" id="KW-1133">Transmembrane helix</keyword>
<reference evidence="6 7" key="2">
    <citation type="submission" date="2015-05" db="EMBL/GenBank/DDBJ databases">
        <title>Distinctive expansion of gene families associated with plant cell wall degradation and secondary metabolism in the genomes of grapevine trunk pathogens.</title>
        <authorList>
            <person name="Lawrence D.P."/>
            <person name="Travadon R."/>
            <person name="Rolshausen P.E."/>
            <person name="Baumgartner K."/>
        </authorList>
    </citation>
    <scope>NUCLEOTIDE SEQUENCE [LARGE SCALE GENOMIC DNA]</scope>
    <source>
        <strain evidence="6">DS831</strain>
    </source>
</reference>
<feature type="region of interest" description="Disordered" evidence="4">
    <location>
        <begin position="417"/>
        <end position="452"/>
    </location>
</feature>
<evidence type="ECO:0000256" key="5">
    <source>
        <dbReference type="SAM" id="Phobius"/>
    </source>
</evidence>
<dbReference type="InterPro" id="IPR051648">
    <property type="entry name" value="CWI-Assembly_Regulator"/>
</dbReference>
<evidence type="ECO:0000256" key="2">
    <source>
        <dbReference type="ARBA" id="ARBA00022729"/>
    </source>
</evidence>
<dbReference type="GO" id="GO:0009277">
    <property type="term" value="C:fungal-type cell wall"/>
    <property type="evidence" value="ECO:0007669"/>
    <property type="project" value="TreeGrafter"/>
</dbReference>
<protein>
    <submittedName>
        <fullName evidence="6">Putative gpi-anchored cell wall organization protein ecm33</fullName>
    </submittedName>
</protein>
<dbReference type="EMBL" id="LAQI01000133">
    <property type="protein sequence ID" value="KKY18277.1"/>
    <property type="molecule type" value="Genomic_DNA"/>
</dbReference>
<feature type="compositionally biased region" description="Basic and acidic residues" evidence="4">
    <location>
        <begin position="430"/>
        <end position="452"/>
    </location>
</feature>
<evidence type="ECO:0000313" key="6">
    <source>
        <dbReference type="EMBL" id="KKY18277.1"/>
    </source>
</evidence>
<proteinExistence type="predicted"/>
<gene>
    <name evidence="6" type="ORF">UCDDS831_g06069</name>
</gene>
<name>A0A0G2E5K3_9PEZI</name>
<feature type="compositionally biased region" description="Pro residues" evidence="4">
    <location>
        <begin position="387"/>
        <end position="396"/>
    </location>
</feature>
<dbReference type="PANTHER" id="PTHR31018">
    <property type="entry name" value="SPORULATION-SPECIFIC PROTEIN-RELATED"/>
    <property type="match status" value="1"/>
</dbReference>
<keyword evidence="3" id="KW-0325">Glycoprotein</keyword>